<keyword evidence="2" id="KW-1185">Reference proteome</keyword>
<dbReference type="AlphaFoldDB" id="A0AAD8MSY5"/>
<name>A0AAD8MSY5_9APIA</name>
<accession>A0AAD8MSY5</accession>
<evidence type="ECO:0000313" key="1">
    <source>
        <dbReference type="EMBL" id="KAK1382773.1"/>
    </source>
</evidence>
<reference evidence="1" key="1">
    <citation type="submission" date="2023-02" db="EMBL/GenBank/DDBJ databases">
        <title>Genome of toxic invasive species Heracleum sosnowskyi carries increased number of genes despite the absence of recent whole-genome duplications.</title>
        <authorList>
            <person name="Schelkunov M."/>
            <person name="Shtratnikova V."/>
            <person name="Makarenko M."/>
            <person name="Klepikova A."/>
            <person name="Omelchenko D."/>
            <person name="Novikova G."/>
            <person name="Obukhova E."/>
            <person name="Bogdanov V."/>
            <person name="Penin A."/>
            <person name="Logacheva M."/>
        </authorList>
    </citation>
    <scope>NUCLEOTIDE SEQUENCE</scope>
    <source>
        <strain evidence="1">Hsosn_3</strain>
        <tissue evidence="1">Leaf</tissue>
    </source>
</reference>
<proteinExistence type="predicted"/>
<dbReference type="EMBL" id="JAUIZM010000005">
    <property type="protein sequence ID" value="KAK1382773.1"/>
    <property type="molecule type" value="Genomic_DNA"/>
</dbReference>
<protein>
    <submittedName>
        <fullName evidence="1">Uncharacterized protein</fullName>
    </submittedName>
</protein>
<evidence type="ECO:0000313" key="2">
    <source>
        <dbReference type="Proteomes" id="UP001237642"/>
    </source>
</evidence>
<reference evidence="1" key="2">
    <citation type="submission" date="2023-05" db="EMBL/GenBank/DDBJ databases">
        <authorList>
            <person name="Schelkunov M.I."/>
        </authorList>
    </citation>
    <scope>NUCLEOTIDE SEQUENCE</scope>
    <source>
        <strain evidence="1">Hsosn_3</strain>
        <tissue evidence="1">Leaf</tissue>
    </source>
</reference>
<sequence length="104" mass="11885">MKELESCLLKYRKCEEDVLNLEQEKEYNMSEIGRLKARNQVIDSKIATYSAEADALQKASAAQSLKIANLDVGGALNEATLQRSLDELTIMENEWRKRVDMLDF</sequence>
<gene>
    <name evidence="1" type="ORF">POM88_020508</name>
</gene>
<comment type="caution">
    <text evidence="1">The sequence shown here is derived from an EMBL/GenBank/DDBJ whole genome shotgun (WGS) entry which is preliminary data.</text>
</comment>
<dbReference type="Proteomes" id="UP001237642">
    <property type="component" value="Unassembled WGS sequence"/>
</dbReference>
<organism evidence="1 2">
    <name type="scientific">Heracleum sosnowskyi</name>
    <dbReference type="NCBI Taxonomy" id="360622"/>
    <lineage>
        <taxon>Eukaryota</taxon>
        <taxon>Viridiplantae</taxon>
        <taxon>Streptophyta</taxon>
        <taxon>Embryophyta</taxon>
        <taxon>Tracheophyta</taxon>
        <taxon>Spermatophyta</taxon>
        <taxon>Magnoliopsida</taxon>
        <taxon>eudicotyledons</taxon>
        <taxon>Gunneridae</taxon>
        <taxon>Pentapetalae</taxon>
        <taxon>asterids</taxon>
        <taxon>campanulids</taxon>
        <taxon>Apiales</taxon>
        <taxon>Apiaceae</taxon>
        <taxon>Apioideae</taxon>
        <taxon>apioid superclade</taxon>
        <taxon>Tordylieae</taxon>
        <taxon>Tordyliinae</taxon>
        <taxon>Heracleum</taxon>
    </lineage>
</organism>